<dbReference type="Proteomes" id="UP000410492">
    <property type="component" value="Unassembled WGS sequence"/>
</dbReference>
<keyword evidence="5" id="KW-1185">Reference proteome</keyword>
<proteinExistence type="predicted"/>
<dbReference type="GO" id="GO:0000287">
    <property type="term" value="F:magnesium ion binding"/>
    <property type="evidence" value="ECO:0007669"/>
    <property type="project" value="InterPro"/>
</dbReference>
<organism evidence="4 5">
    <name type="scientific">Callosobruchus maculatus</name>
    <name type="common">Southern cowpea weevil</name>
    <name type="synonym">Pulse bruchid</name>
    <dbReference type="NCBI Taxonomy" id="64391"/>
    <lineage>
        <taxon>Eukaryota</taxon>
        <taxon>Metazoa</taxon>
        <taxon>Ecdysozoa</taxon>
        <taxon>Arthropoda</taxon>
        <taxon>Hexapoda</taxon>
        <taxon>Insecta</taxon>
        <taxon>Pterygota</taxon>
        <taxon>Neoptera</taxon>
        <taxon>Endopterygota</taxon>
        <taxon>Coleoptera</taxon>
        <taxon>Polyphaga</taxon>
        <taxon>Cucujiformia</taxon>
        <taxon>Chrysomeloidea</taxon>
        <taxon>Chrysomelidae</taxon>
        <taxon>Bruchinae</taxon>
        <taxon>Bruchini</taxon>
        <taxon>Callosobruchus</taxon>
    </lineage>
</organism>
<dbReference type="PANTHER" id="PTHR12215">
    <property type="entry name" value="PHOSPHOPANTETHEINE TRANSFERASE"/>
    <property type="match status" value="1"/>
</dbReference>
<dbReference type="PANTHER" id="PTHR12215:SF10">
    <property type="entry name" value="L-AMINOADIPATE-SEMIALDEHYDE DEHYDROGENASE-PHOSPHOPANTETHEINYL TRANSFERASE"/>
    <property type="match status" value="1"/>
</dbReference>
<dbReference type="EMBL" id="CAACVG010009495">
    <property type="protein sequence ID" value="VEN53415.1"/>
    <property type="molecule type" value="Genomic_DNA"/>
</dbReference>
<sequence length="164" mass="19179">MATKNVRWMFNFTKWNPTMSDILLASSCIQKEEKERLSRFVFKKDLKASLIGHLMARKYVSQISGGKYNQIRFVRDERGKPVVEDDITVHFNISHQGDFTVFAGENSDTMLGIDVMKLEYTGGRDLNEFFRIMDRQFSSQEWQEIKGAGDKKEQERMFCRSVTK</sequence>
<dbReference type="SUPFAM" id="SSF56214">
    <property type="entry name" value="4'-phosphopantetheinyl transferase"/>
    <property type="match status" value="1"/>
</dbReference>
<evidence type="ECO:0000256" key="1">
    <source>
        <dbReference type="ARBA" id="ARBA00013172"/>
    </source>
</evidence>
<dbReference type="InterPro" id="IPR050559">
    <property type="entry name" value="P-Pant_transferase_sf"/>
</dbReference>
<dbReference type="EC" id="2.7.8.7" evidence="1"/>
<accession>A0A653D244</accession>
<dbReference type="GO" id="GO:0019878">
    <property type="term" value="P:lysine biosynthetic process via aminoadipic acid"/>
    <property type="evidence" value="ECO:0007669"/>
    <property type="project" value="TreeGrafter"/>
</dbReference>
<feature type="domain" description="4'-phosphopantetheinyl transferase N-terminal" evidence="3">
    <location>
        <begin position="14"/>
        <end position="106"/>
    </location>
</feature>
<dbReference type="InterPro" id="IPR037143">
    <property type="entry name" value="4-PPantetheinyl_Trfase_dom_sf"/>
</dbReference>
<evidence type="ECO:0000313" key="4">
    <source>
        <dbReference type="EMBL" id="VEN53415.1"/>
    </source>
</evidence>
<dbReference type="Pfam" id="PF22624">
    <property type="entry name" value="AASDHPPT_N"/>
    <property type="match status" value="1"/>
</dbReference>
<keyword evidence="2" id="KW-0808">Transferase</keyword>
<evidence type="ECO:0000313" key="5">
    <source>
        <dbReference type="Proteomes" id="UP000410492"/>
    </source>
</evidence>
<gene>
    <name evidence="4" type="ORF">CALMAC_LOCUS13220</name>
</gene>
<dbReference type="AlphaFoldDB" id="A0A653D244"/>
<dbReference type="InterPro" id="IPR055066">
    <property type="entry name" value="AASDHPPT_N"/>
</dbReference>
<evidence type="ECO:0000259" key="3">
    <source>
        <dbReference type="Pfam" id="PF22624"/>
    </source>
</evidence>
<dbReference type="GO" id="GO:0005829">
    <property type="term" value="C:cytosol"/>
    <property type="evidence" value="ECO:0007669"/>
    <property type="project" value="TreeGrafter"/>
</dbReference>
<dbReference type="Gene3D" id="3.90.470.20">
    <property type="entry name" value="4'-phosphopantetheinyl transferase domain"/>
    <property type="match status" value="1"/>
</dbReference>
<name>A0A653D244_CALMS</name>
<dbReference type="GO" id="GO:0008897">
    <property type="term" value="F:holo-[acyl-carrier-protein] synthase activity"/>
    <property type="evidence" value="ECO:0007669"/>
    <property type="project" value="UniProtKB-EC"/>
</dbReference>
<dbReference type="OrthoDB" id="26719at2759"/>
<protein>
    <recommendedName>
        <fullName evidence="1">holo-[acyl-carrier-protein] synthase</fullName>
        <ecNumber evidence="1">2.7.8.7</ecNumber>
    </recommendedName>
</protein>
<evidence type="ECO:0000256" key="2">
    <source>
        <dbReference type="ARBA" id="ARBA00022679"/>
    </source>
</evidence>
<reference evidence="4 5" key="1">
    <citation type="submission" date="2019-01" db="EMBL/GenBank/DDBJ databases">
        <authorList>
            <person name="Sayadi A."/>
        </authorList>
    </citation>
    <scope>NUCLEOTIDE SEQUENCE [LARGE SCALE GENOMIC DNA]</scope>
</reference>